<evidence type="ECO:0000259" key="3">
    <source>
        <dbReference type="Pfam" id="PF00561"/>
    </source>
</evidence>
<comment type="caution">
    <text evidence="4">The sequence shown here is derived from an EMBL/GenBank/DDBJ whole genome shotgun (WGS) entry which is preliminary data.</text>
</comment>
<reference evidence="4 5" key="1">
    <citation type="submission" date="2019-07" db="EMBL/GenBank/DDBJ databases">
        <title>Whole genome shotgun sequence of Oceanithermus desulfurans NBRC 100063.</title>
        <authorList>
            <person name="Hosoyama A."/>
            <person name="Uohara A."/>
            <person name="Ohji S."/>
            <person name="Ichikawa N."/>
        </authorList>
    </citation>
    <scope>NUCLEOTIDE SEQUENCE [LARGE SCALE GENOMIC DNA]</scope>
    <source>
        <strain evidence="4 5">NBRC 100063</strain>
    </source>
</reference>
<accession>A0A511RIF4</accession>
<dbReference type="Pfam" id="PF00561">
    <property type="entry name" value="Abhydrolase_1"/>
    <property type="match status" value="1"/>
</dbReference>
<proteinExistence type="inferred from homology"/>
<evidence type="ECO:0000313" key="5">
    <source>
        <dbReference type="Proteomes" id="UP000321827"/>
    </source>
</evidence>
<gene>
    <name evidence="4" type="ORF">ODE01S_08620</name>
</gene>
<dbReference type="OrthoDB" id="53505at2"/>
<dbReference type="InterPro" id="IPR000073">
    <property type="entry name" value="AB_hydrolase_1"/>
</dbReference>
<dbReference type="InterPro" id="IPR029058">
    <property type="entry name" value="AB_hydrolase_fold"/>
</dbReference>
<dbReference type="InterPro" id="IPR002410">
    <property type="entry name" value="Peptidase_S33"/>
</dbReference>
<dbReference type="GO" id="GO:0006508">
    <property type="term" value="P:proteolysis"/>
    <property type="evidence" value="ECO:0007669"/>
    <property type="project" value="InterPro"/>
</dbReference>
<evidence type="ECO:0000313" key="4">
    <source>
        <dbReference type="EMBL" id="GEM89428.1"/>
    </source>
</evidence>
<evidence type="ECO:0000256" key="1">
    <source>
        <dbReference type="ARBA" id="ARBA00010088"/>
    </source>
</evidence>
<evidence type="ECO:0000256" key="2">
    <source>
        <dbReference type="ARBA" id="ARBA00022801"/>
    </source>
</evidence>
<dbReference type="PANTHER" id="PTHR43798:SF33">
    <property type="entry name" value="HYDROLASE, PUTATIVE (AFU_ORTHOLOGUE AFUA_2G14860)-RELATED"/>
    <property type="match status" value="1"/>
</dbReference>
<keyword evidence="2" id="KW-0378">Hydrolase</keyword>
<comment type="similarity">
    <text evidence="1">Belongs to the peptidase S33 family.</text>
</comment>
<dbReference type="EMBL" id="BJXN01000005">
    <property type="protein sequence ID" value="GEM89428.1"/>
    <property type="molecule type" value="Genomic_DNA"/>
</dbReference>
<dbReference type="PRINTS" id="PR00793">
    <property type="entry name" value="PROAMNOPTASE"/>
</dbReference>
<dbReference type="AlphaFoldDB" id="A0A511RIF4"/>
<dbReference type="PANTHER" id="PTHR43798">
    <property type="entry name" value="MONOACYLGLYCEROL LIPASE"/>
    <property type="match status" value="1"/>
</dbReference>
<dbReference type="Proteomes" id="UP000321827">
    <property type="component" value="Unassembled WGS sequence"/>
</dbReference>
<sequence length="282" mass="31235">MREEIVIVPTHEAEIYVEDTGPEDAPVLVVLHGGPGGSSYPYRAAWEEELADYRVVYLDQRGGGRSPELPLEPRYFTVDALVDDLEAVRSWLAVDRWIPVGHGFGALAALEYGRRYPELVRGVVTLGPWIHFPELARALWRAAFGGGEPPADPTQAVEEAFSAVGPKPLFDRLSFPSEHGRAHLEWIVEGLPLAGSEGVEAAFRTNGLWELDYSGHLLEYPLEVVVIAGERDGTSHPHQTERLADLTGARLELIPRAGHYPWIDEPEAFFRAFYGAVDAFSE</sequence>
<dbReference type="Gene3D" id="3.40.50.1820">
    <property type="entry name" value="alpha/beta hydrolase"/>
    <property type="match status" value="1"/>
</dbReference>
<dbReference type="SUPFAM" id="SSF53474">
    <property type="entry name" value="alpha/beta-Hydrolases"/>
    <property type="match status" value="1"/>
</dbReference>
<dbReference type="GO" id="GO:0016020">
    <property type="term" value="C:membrane"/>
    <property type="evidence" value="ECO:0007669"/>
    <property type="project" value="TreeGrafter"/>
</dbReference>
<protein>
    <submittedName>
        <fullName evidence="4">Proline iminopeptidase</fullName>
    </submittedName>
</protein>
<organism evidence="4 5">
    <name type="scientific">Oceanithermus desulfurans NBRC 100063</name>
    <dbReference type="NCBI Taxonomy" id="1227550"/>
    <lineage>
        <taxon>Bacteria</taxon>
        <taxon>Thermotogati</taxon>
        <taxon>Deinococcota</taxon>
        <taxon>Deinococci</taxon>
        <taxon>Thermales</taxon>
        <taxon>Thermaceae</taxon>
        <taxon>Oceanithermus</taxon>
    </lineage>
</organism>
<dbReference type="GO" id="GO:0008233">
    <property type="term" value="F:peptidase activity"/>
    <property type="evidence" value="ECO:0007669"/>
    <property type="project" value="InterPro"/>
</dbReference>
<feature type="domain" description="AB hydrolase-1" evidence="3">
    <location>
        <begin position="26"/>
        <end position="266"/>
    </location>
</feature>
<dbReference type="RefSeq" id="WP_147146241.1">
    <property type="nucleotide sequence ID" value="NZ_BJXN01000005.1"/>
</dbReference>
<name>A0A511RIF4_9DEIN</name>
<dbReference type="InterPro" id="IPR050266">
    <property type="entry name" value="AB_hydrolase_sf"/>
</dbReference>